<dbReference type="GeneID" id="18249514"/>
<sequence>MSLQEDNCLRDRQIATLERMLHLNKDGSADLTLAVPSSQGDDLVWKALVLDAKSQSIISSVLRVNDLLRCGITIHSLISSPRSRLADVPVIYFVEPTPANVSAILDDLAADRYDDFYINFTSSLPRALLEDFAKQVSLAGKSTKIRQVYDQYLDYVVTEQSLFSLDFPNTFTRFNHPSTKEDEIHHLAEVLSSGLLSVVLTLGSVPVIRCQRNGPAELVATQLDLKLRDHLANSKSLLSSQSSIHQRSVLVLLDRSVDLSSMFSHSWIYQCMISDVFRLKRNTVRVDGKDYDLDPKDFFWNKNAQLPFPDVVENANVELESYKHDAHELTARTGITSLNDIDDNDHNDTGKIQQAVNALPELTARKATLDMHMDVLASLLKELEAKSLDRFFELEQSYNNPKVQAQFLELLNEPSKKNNIADKLRTFIILYLLVDNLSSSFVDEVKAKFNQLDPNLDLSGLKYIEKFKQISKLSNMASLGEIEAPGELSGGSNSALFNNLSSRLYGLTEGRLTEGLSSLTSGLKKLLPNKKNLAITSIVEAFMDPTNASGASVQITDDYLYLDPKLRGGHSKPPKRQSYKNSIVFVVGGGNYVEYQNLQELAESHQGINDIIYGSSDIVTAQEFLDECTELGRLES</sequence>
<dbReference type="Gene3D" id="3.40.50.1910">
    <property type="match status" value="1"/>
</dbReference>
<dbReference type="STRING" id="590646.G3B9F2"/>
<dbReference type="EMBL" id="GL996527">
    <property type="protein sequence ID" value="EGV62960.1"/>
    <property type="molecule type" value="Genomic_DNA"/>
</dbReference>
<keyword evidence="3" id="KW-1185">Reference proteome</keyword>
<dbReference type="PANTHER" id="PTHR11679">
    <property type="entry name" value="VESICLE PROTEIN SORTING-ASSOCIATED"/>
    <property type="match status" value="1"/>
</dbReference>
<evidence type="ECO:0000256" key="1">
    <source>
        <dbReference type="ARBA" id="ARBA00009884"/>
    </source>
</evidence>
<dbReference type="Gene3D" id="3.90.830.10">
    <property type="entry name" value="Syntaxin Binding Protein 1, Chain A, domain 2"/>
    <property type="match status" value="1"/>
</dbReference>
<dbReference type="OrthoDB" id="10251230at2759"/>
<dbReference type="Proteomes" id="UP000000707">
    <property type="component" value="Unassembled WGS sequence"/>
</dbReference>
<dbReference type="SUPFAM" id="SSF56815">
    <property type="entry name" value="Sec1/munc18-like (SM) proteins"/>
    <property type="match status" value="1"/>
</dbReference>
<dbReference type="InterPro" id="IPR043154">
    <property type="entry name" value="Sec-1-like_dom1"/>
</dbReference>
<dbReference type="Gene3D" id="1.25.40.60">
    <property type="match status" value="1"/>
</dbReference>
<dbReference type="GO" id="GO:0016192">
    <property type="term" value="P:vesicle-mediated transport"/>
    <property type="evidence" value="ECO:0007669"/>
    <property type="project" value="InterPro"/>
</dbReference>
<evidence type="ECO:0000313" key="3">
    <source>
        <dbReference type="Proteomes" id="UP000000707"/>
    </source>
</evidence>
<dbReference type="EMBL" id="GL996527">
    <property type="protein sequence ID" value="EGV62961.1"/>
    <property type="molecule type" value="Genomic_DNA"/>
</dbReference>
<dbReference type="InterPro" id="IPR043127">
    <property type="entry name" value="Sec-1-like_dom3a"/>
</dbReference>
<dbReference type="InterPro" id="IPR036045">
    <property type="entry name" value="Sec1-like_sf"/>
</dbReference>
<dbReference type="Gene3D" id="3.40.50.2060">
    <property type="match status" value="1"/>
</dbReference>
<evidence type="ECO:0000313" key="2">
    <source>
        <dbReference type="EMBL" id="EGV62961.1"/>
    </source>
</evidence>
<dbReference type="HOGENOM" id="CLU_016216_3_1_1"/>
<dbReference type="eggNOG" id="KOG1301">
    <property type="taxonomic scope" value="Eukaryota"/>
</dbReference>
<proteinExistence type="inferred from homology"/>
<protein>
    <submittedName>
        <fullName evidence="2">Sec1-like protein</fullName>
    </submittedName>
</protein>
<reference evidence="2 3" key="1">
    <citation type="journal article" date="2011" name="Proc. Natl. Acad. Sci. U.S.A.">
        <title>Comparative genomics of xylose-fermenting fungi for enhanced biofuel production.</title>
        <authorList>
            <person name="Wohlbach D.J."/>
            <person name="Kuo A."/>
            <person name="Sato T.K."/>
            <person name="Potts K.M."/>
            <person name="Salamov A.A."/>
            <person name="LaButti K.M."/>
            <person name="Sun H."/>
            <person name="Clum A."/>
            <person name="Pangilinan J.L."/>
            <person name="Lindquist E.A."/>
            <person name="Lucas S."/>
            <person name="Lapidus A."/>
            <person name="Jin M."/>
            <person name="Gunawan C."/>
            <person name="Balan V."/>
            <person name="Dale B.E."/>
            <person name="Jeffries T.W."/>
            <person name="Zinkel R."/>
            <person name="Barry K.W."/>
            <person name="Grigoriev I.V."/>
            <person name="Gasch A.P."/>
        </authorList>
    </citation>
    <scope>NUCLEOTIDE SEQUENCE [LARGE SCALE GENOMIC DNA]</scope>
    <source>
        <strain evidence="2">ATCC 10573</strain>
        <strain evidence="3">ATCC 10573 / BCRC 21748 / CBS 615 / JCM 9827 / NBRC 10315 / NRRL Y-1498 / VKM Y-70</strain>
    </source>
</reference>
<accession>G3B9F2</accession>
<organism evidence="3">
    <name type="scientific">Candida tenuis (strain ATCC 10573 / BCRC 21748 / CBS 615 / JCM 9827 / NBRC 10315 / NRRL Y-1498 / VKM Y-70)</name>
    <name type="common">Yeast</name>
    <name type="synonym">Yamadazyma tenuis</name>
    <dbReference type="NCBI Taxonomy" id="590646"/>
    <lineage>
        <taxon>Eukaryota</taxon>
        <taxon>Fungi</taxon>
        <taxon>Dikarya</taxon>
        <taxon>Ascomycota</taxon>
        <taxon>Saccharomycotina</taxon>
        <taxon>Pichiomycetes</taxon>
        <taxon>Debaryomycetaceae</taxon>
        <taxon>Yamadazyma</taxon>
    </lineage>
</organism>
<comment type="similarity">
    <text evidence="1">Belongs to the STXBP/unc-18/SEC1 family.</text>
</comment>
<dbReference type="KEGG" id="cten:18249514"/>
<dbReference type="AlphaFoldDB" id="G3B9F2"/>
<dbReference type="InterPro" id="IPR001619">
    <property type="entry name" value="Sec1-like"/>
</dbReference>
<dbReference type="Pfam" id="PF00995">
    <property type="entry name" value="Sec1"/>
    <property type="match status" value="1"/>
</dbReference>
<name>G3B9F2_CANTC</name>
<gene>
    <name evidence="2" type="ORF">CANTEDRAFT_131342</name>
</gene>
<dbReference type="InterPro" id="IPR027482">
    <property type="entry name" value="Sec1-like_dom2"/>
</dbReference>
<dbReference type="PIRSF" id="PIRSF005715">
    <property type="entry name" value="VPS45_Sec1"/>
    <property type="match status" value="1"/>
</dbReference>